<evidence type="ECO:0000313" key="1">
    <source>
        <dbReference type="EMBL" id="KAL3509969.1"/>
    </source>
</evidence>
<dbReference type="EMBL" id="JBJUIK010000012">
    <property type="protein sequence ID" value="KAL3509969.1"/>
    <property type="molecule type" value="Genomic_DNA"/>
</dbReference>
<reference evidence="1 2" key="1">
    <citation type="submission" date="2024-11" db="EMBL/GenBank/DDBJ databases">
        <title>A near-complete genome assembly of Cinchona calisaya.</title>
        <authorList>
            <person name="Lian D.C."/>
            <person name="Zhao X.W."/>
            <person name="Wei L."/>
        </authorList>
    </citation>
    <scope>NUCLEOTIDE SEQUENCE [LARGE SCALE GENOMIC DNA]</scope>
    <source>
        <tissue evidence="1">Nenye</tissue>
    </source>
</reference>
<protein>
    <submittedName>
        <fullName evidence="1">Uncharacterized protein</fullName>
    </submittedName>
</protein>
<evidence type="ECO:0000313" key="2">
    <source>
        <dbReference type="Proteomes" id="UP001630127"/>
    </source>
</evidence>
<gene>
    <name evidence="1" type="ORF">ACH5RR_029370</name>
</gene>
<sequence>MRRSMQRLWVEGFWMVAKWIRSFEGSLKVVLWRVYPRLEFDYENYSRWGYARMFDLLVAKVVVGTSRLEGFATQTCFFLKNVALETVVLPVSDSPSDQNQQSFASTNSPSEHDPIYCWSYNTEEDFRMEYTTISH</sequence>
<keyword evidence="2" id="KW-1185">Reference proteome</keyword>
<dbReference type="AlphaFoldDB" id="A0ABD2YRF8"/>
<accession>A0ABD2YRF8</accession>
<comment type="caution">
    <text evidence="1">The sequence shown here is derived from an EMBL/GenBank/DDBJ whole genome shotgun (WGS) entry which is preliminary data.</text>
</comment>
<organism evidence="1 2">
    <name type="scientific">Cinchona calisaya</name>
    <dbReference type="NCBI Taxonomy" id="153742"/>
    <lineage>
        <taxon>Eukaryota</taxon>
        <taxon>Viridiplantae</taxon>
        <taxon>Streptophyta</taxon>
        <taxon>Embryophyta</taxon>
        <taxon>Tracheophyta</taxon>
        <taxon>Spermatophyta</taxon>
        <taxon>Magnoliopsida</taxon>
        <taxon>eudicotyledons</taxon>
        <taxon>Gunneridae</taxon>
        <taxon>Pentapetalae</taxon>
        <taxon>asterids</taxon>
        <taxon>lamiids</taxon>
        <taxon>Gentianales</taxon>
        <taxon>Rubiaceae</taxon>
        <taxon>Cinchonoideae</taxon>
        <taxon>Cinchoneae</taxon>
        <taxon>Cinchona</taxon>
    </lineage>
</organism>
<name>A0ABD2YRF8_9GENT</name>
<dbReference type="Proteomes" id="UP001630127">
    <property type="component" value="Unassembled WGS sequence"/>
</dbReference>
<proteinExistence type="predicted"/>